<dbReference type="PaxDb" id="29760-VIT_01s0011g01880.t01"/>
<evidence type="ECO:0000313" key="2">
    <source>
        <dbReference type="Proteomes" id="UP000009183"/>
    </source>
</evidence>
<evidence type="ECO:0000313" key="1">
    <source>
        <dbReference type="EMBL" id="CCB51004.1"/>
    </source>
</evidence>
<reference evidence="2" key="1">
    <citation type="journal article" date="2007" name="Nature">
        <title>The grapevine genome sequence suggests ancestral hexaploidization in major angiosperm phyla.</title>
        <authorList>
            <consortium name="The French-Italian Public Consortium for Grapevine Genome Characterization."/>
            <person name="Jaillon O."/>
            <person name="Aury J.-M."/>
            <person name="Noel B."/>
            <person name="Policriti A."/>
            <person name="Clepet C."/>
            <person name="Casagrande A."/>
            <person name="Choisne N."/>
            <person name="Aubourg S."/>
            <person name="Vitulo N."/>
            <person name="Jubin C."/>
            <person name="Vezzi A."/>
            <person name="Legeai F."/>
            <person name="Hugueney P."/>
            <person name="Dasilva C."/>
            <person name="Horner D."/>
            <person name="Mica E."/>
            <person name="Jublot D."/>
            <person name="Poulain J."/>
            <person name="Bruyere C."/>
            <person name="Billault A."/>
            <person name="Segurens B."/>
            <person name="Gouyvenoux M."/>
            <person name="Ugarte E."/>
            <person name="Cattonaro F."/>
            <person name="Anthouard V."/>
            <person name="Vico V."/>
            <person name="Del Fabbro C."/>
            <person name="Alaux M."/>
            <person name="Di Gaspero G."/>
            <person name="Dumas V."/>
            <person name="Felice N."/>
            <person name="Paillard S."/>
            <person name="Juman I."/>
            <person name="Moroldo M."/>
            <person name="Scalabrin S."/>
            <person name="Canaguier A."/>
            <person name="Le Clainche I."/>
            <person name="Malacrida G."/>
            <person name="Durand E."/>
            <person name="Pesole G."/>
            <person name="Laucou V."/>
            <person name="Chatelet P."/>
            <person name="Merdinoglu D."/>
            <person name="Delledonne M."/>
            <person name="Pezzotti M."/>
            <person name="Lecharny A."/>
            <person name="Scarpelli C."/>
            <person name="Artiguenave F."/>
            <person name="Pe M.E."/>
            <person name="Valle G."/>
            <person name="Morgante M."/>
            <person name="Caboche M."/>
            <person name="Adam-Blondon A.-F."/>
            <person name="Weissenbach J."/>
            <person name="Quetier F."/>
            <person name="Wincker P."/>
        </authorList>
    </citation>
    <scope>NUCLEOTIDE SEQUENCE [LARGE SCALE GENOMIC DNA]</scope>
    <source>
        <strain evidence="2">cv. Pinot noir / PN40024</strain>
    </source>
</reference>
<dbReference type="HOGENOM" id="CLU_2268736_0_0_1"/>
<proteinExistence type="predicted"/>
<dbReference type="EMBL" id="FN595752">
    <property type="protein sequence ID" value="CCB51004.1"/>
    <property type="molecule type" value="Genomic_DNA"/>
</dbReference>
<dbReference type="InParanoid" id="F6HFS3"/>
<dbReference type="AlphaFoldDB" id="F6HFS3"/>
<keyword evidence="2" id="KW-1185">Reference proteome</keyword>
<dbReference type="Proteomes" id="UP000009183">
    <property type="component" value="Chromosome 1"/>
</dbReference>
<organism evidence="1 2">
    <name type="scientific">Vitis vinifera</name>
    <name type="common">Grape</name>
    <dbReference type="NCBI Taxonomy" id="29760"/>
    <lineage>
        <taxon>Eukaryota</taxon>
        <taxon>Viridiplantae</taxon>
        <taxon>Streptophyta</taxon>
        <taxon>Embryophyta</taxon>
        <taxon>Tracheophyta</taxon>
        <taxon>Spermatophyta</taxon>
        <taxon>Magnoliopsida</taxon>
        <taxon>eudicotyledons</taxon>
        <taxon>Gunneridae</taxon>
        <taxon>Pentapetalae</taxon>
        <taxon>rosids</taxon>
        <taxon>Vitales</taxon>
        <taxon>Vitaceae</taxon>
        <taxon>Viteae</taxon>
        <taxon>Vitis</taxon>
    </lineage>
</organism>
<protein>
    <submittedName>
        <fullName evidence="1">Uncharacterized protein</fullName>
    </submittedName>
</protein>
<sequence>MRREAHRERELRLLALRPFQSGAAAGAQAPDCLRLRGARQRHHALRQRPVQVATGGVPGRPRRDPAVALAQRLVEPLAAGKLDSVGRWRHWWVLRRHGDDQNA</sequence>
<name>F6HFS3_VITVI</name>
<gene>
    <name evidence="1" type="ordered locus">VIT_01s0011g01880</name>
</gene>
<accession>F6HFS3</accession>